<accession>A0A197K0F1</accession>
<feature type="region of interest" description="Disordered" evidence="1">
    <location>
        <begin position="1260"/>
        <end position="1329"/>
    </location>
</feature>
<feature type="compositionally biased region" description="Polar residues" evidence="1">
    <location>
        <begin position="620"/>
        <end position="640"/>
    </location>
</feature>
<feature type="region of interest" description="Disordered" evidence="1">
    <location>
        <begin position="411"/>
        <end position="440"/>
    </location>
</feature>
<feature type="region of interest" description="Disordered" evidence="1">
    <location>
        <begin position="1154"/>
        <end position="1205"/>
    </location>
</feature>
<feature type="compositionally biased region" description="Low complexity" evidence="1">
    <location>
        <begin position="696"/>
        <end position="708"/>
    </location>
</feature>
<proteinExistence type="predicted"/>
<protein>
    <recommendedName>
        <fullName evidence="2">Rho-GAP domain-containing protein</fullName>
    </recommendedName>
</protein>
<dbReference type="SMART" id="SM00324">
    <property type="entry name" value="RhoGAP"/>
    <property type="match status" value="1"/>
</dbReference>
<dbReference type="Gene3D" id="1.10.555.10">
    <property type="entry name" value="Rho GTPase activation protein"/>
    <property type="match status" value="1"/>
</dbReference>
<feature type="compositionally biased region" description="Polar residues" evidence="1">
    <location>
        <begin position="43"/>
        <end position="86"/>
    </location>
</feature>
<evidence type="ECO:0000256" key="1">
    <source>
        <dbReference type="SAM" id="MobiDB-lite"/>
    </source>
</evidence>
<dbReference type="PROSITE" id="PS50238">
    <property type="entry name" value="RHOGAP"/>
    <property type="match status" value="1"/>
</dbReference>
<dbReference type="GO" id="GO:0007165">
    <property type="term" value="P:signal transduction"/>
    <property type="evidence" value="ECO:0007669"/>
    <property type="project" value="InterPro"/>
</dbReference>
<organism evidence="3 4">
    <name type="scientific">Linnemannia elongata AG-77</name>
    <dbReference type="NCBI Taxonomy" id="1314771"/>
    <lineage>
        <taxon>Eukaryota</taxon>
        <taxon>Fungi</taxon>
        <taxon>Fungi incertae sedis</taxon>
        <taxon>Mucoromycota</taxon>
        <taxon>Mortierellomycotina</taxon>
        <taxon>Mortierellomycetes</taxon>
        <taxon>Mortierellales</taxon>
        <taxon>Mortierellaceae</taxon>
        <taxon>Linnemannia</taxon>
    </lineage>
</organism>
<feature type="region of interest" description="Disordered" evidence="1">
    <location>
        <begin position="620"/>
        <end position="844"/>
    </location>
</feature>
<feature type="compositionally biased region" description="Polar residues" evidence="1">
    <location>
        <begin position="653"/>
        <end position="669"/>
    </location>
</feature>
<feature type="compositionally biased region" description="Polar residues" evidence="1">
    <location>
        <begin position="1260"/>
        <end position="1280"/>
    </location>
</feature>
<dbReference type="EMBL" id="KV442034">
    <property type="protein sequence ID" value="OAQ30683.1"/>
    <property type="molecule type" value="Genomic_DNA"/>
</dbReference>
<feature type="compositionally biased region" description="Low complexity" evidence="1">
    <location>
        <begin position="1167"/>
        <end position="1179"/>
    </location>
</feature>
<evidence type="ECO:0000313" key="4">
    <source>
        <dbReference type="Proteomes" id="UP000078512"/>
    </source>
</evidence>
<dbReference type="InterPro" id="IPR000198">
    <property type="entry name" value="RhoGAP_dom"/>
</dbReference>
<keyword evidence="4" id="KW-1185">Reference proteome</keyword>
<dbReference type="Proteomes" id="UP000078512">
    <property type="component" value="Unassembled WGS sequence"/>
</dbReference>
<dbReference type="SUPFAM" id="SSF48350">
    <property type="entry name" value="GTPase activation domain, GAP"/>
    <property type="match status" value="1"/>
</dbReference>
<feature type="compositionally biased region" description="Low complexity" evidence="1">
    <location>
        <begin position="1087"/>
        <end position="1099"/>
    </location>
</feature>
<feature type="compositionally biased region" description="Pro residues" evidence="1">
    <location>
        <begin position="1289"/>
        <end position="1298"/>
    </location>
</feature>
<dbReference type="OrthoDB" id="3362494at2759"/>
<feature type="compositionally biased region" description="Polar residues" evidence="1">
    <location>
        <begin position="18"/>
        <end position="28"/>
    </location>
</feature>
<evidence type="ECO:0000259" key="2">
    <source>
        <dbReference type="PROSITE" id="PS50238"/>
    </source>
</evidence>
<feature type="compositionally biased region" description="Polar residues" evidence="1">
    <location>
        <begin position="1180"/>
        <end position="1189"/>
    </location>
</feature>
<reference evidence="3 4" key="1">
    <citation type="submission" date="2016-05" db="EMBL/GenBank/DDBJ databases">
        <title>Genome sequencing reveals origins of a unique bacterial endosymbiosis in the earliest lineages of terrestrial Fungi.</title>
        <authorList>
            <consortium name="DOE Joint Genome Institute"/>
            <person name="Uehling J."/>
            <person name="Gryganskyi A."/>
            <person name="Hameed K."/>
            <person name="Tschaplinski T."/>
            <person name="Misztal P."/>
            <person name="Wu S."/>
            <person name="Desiro A."/>
            <person name="Vande Pol N."/>
            <person name="Du Z.-Y."/>
            <person name="Zienkiewicz A."/>
            <person name="Zienkiewicz K."/>
            <person name="Morin E."/>
            <person name="Tisserant E."/>
            <person name="Splivallo R."/>
            <person name="Hainaut M."/>
            <person name="Henrissat B."/>
            <person name="Ohm R."/>
            <person name="Kuo A."/>
            <person name="Yan J."/>
            <person name="Lipzen A."/>
            <person name="Nolan M."/>
            <person name="Labutti K."/>
            <person name="Barry K."/>
            <person name="Goldstein A."/>
            <person name="Labbe J."/>
            <person name="Schadt C."/>
            <person name="Tuskan G."/>
            <person name="Grigoriev I."/>
            <person name="Martin F."/>
            <person name="Vilgalys R."/>
            <person name="Bonito G."/>
        </authorList>
    </citation>
    <scope>NUCLEOTIDE SEQUENCE [LARGE SCALE GENOMIC DNA]</scope>
    <source>
        <strain evidence="3 4">AG-77</strain>
    </source>
</reference>
<feature type="region of interest" description="Disordered" evidence="1">
    <location>
        <begin position="492"/>
        <end position="564"/>
    </location>
</feature>
<feature type="compositionally biased region" description="Low complexity" evidence="1">
    <location>
        <begin position="361"/>
        <end position="398"/>
    </location>
</feature>
<gene>
    <name evidence="3" type="ORF">K457DRAFT_136954</name>
</gene>
<feature type="region of interest" description="Disordered" evidence="1">
    <location>
        <begin position="306"/>
        <end position="398"/>
    </location>
</feature>
<feature type="compositionally biased region" description="Polar residues" evidence="1">
    <location>
        <begin position="1308"/>
        <end position="1317"/>
    </location>
</feature>
<feature type="compositionally biased region" description="Polar residues" evidence="1">
    <location>
        <begin position="514"/>
        <end position="525"/>
    </location>
</feature>
<dbReference type="InterPro" id="IPR008936">
    <property type="entry name" value="Rho_GTPase_activation_prot"/>
</dbReference>
<feature type="region of interest" description="Disordered" evidence="1">
    <location>
        <begin position="973"/>
        <end position="1104"/>
    </location>
</feature>
<feature type="compositionally biased region" description="Basic and acidic residues" evidence="1">
    <location>
        <begin position="721"/>
        <end position="734"/>
    </location>
</feature>
<feature type="compositionally biased region" description="Low complexity" evidence="1">
    <location>
        <begin position="501"/>
        <end position="511"/>
    </location>
</feature>
<dbReference type="Pfam" id="PF00620">
    <property type="entry name" value="RhoGAP"/>
    <property type="match status" value="1"/>
</dbReference>
<evidence type="ECO:0000313" key="3">
    <source>
        <dbReference type="EMBL" id="OAQ30683.1"/>
    </source>
</evidence>
<dbReference type="PANTHER" id="PTHR24216">
    <property type="entry name" value="PAXILLIN-RELATED"/>
    <property type="match status" value="1"/>
</dbReference>
<feature type="compositionally biased region" description="Low complexity" evidence="1">
    <location>
        <begin position="788"/>
        <end position="810"/>
    </location>
</feature>
<dbReference type="STRING" id="1314771.A0A197K0F1"/>
<sequence>MSLRLVSSARNLRDQFKGGNSQQQTSNPTASSGSSVFTASSGITNTKTLDPSGMTSGSSMLSRQGTLLRAQSNGNLRQAKSIQKKSNMGRGDSPMPDLSMEVTRVIVKRCIKEIRERGLTTKGILRQVQMAQSKEVVIDTIRLILDDDSNTQLSLLRQVDIHLVAHAMKWAIRYSEETLVTYADYQALYLDQDRSFSRFVHDLPPTNRAILLDLFSLCADVTLLAHLNGMTLVVVAKAISLSIMAEPEREFTTFDASLQQRNLWGAACEDLLRAFLRIKTTHDLAKIEQEDGVDENRYVDNITREVRSARQRSNETGAMPNISVPSSAGSMPAPSGWPSTMTPTGMGRPANGYFDHVPTPRSASPLSHQSSSIHESSLSRSHSLAKSNSSRSRPLSPALPYENERHEYEEMMQDQSHLDRLRHQSRQSLMPVFDKDRRRSSVTDMESLYMLPVDASEDGYESEPEPSHNSLVLEFSDGLGWDFSKLDDLQMDDSSKESSVHRSNSSSSHGSTLARGTQNATTSSFDNDDLSPLHRASTTGNKARIGHAINPGHTSPSMNPQRAKRNSLLRRSVSLDPHTMHGRVHKKPNELRQDILTRELAIQAERSQVAEDIRARLLQSKQNGQSGSASPVRSTFSLESSPVDLDRPAIPTRSASQGLGRSMSRTTATDAKKLEINVGSLPPRHSGAGVADELTPVSNPSSNSSIASPKPPQPSSNSLEKNAEIVSRPKDAEVCVHFSPITPISPKAEMRSKFQESFSDKPLSPPAGYAHGQHSDAGSRHNRSPSTKSSQGSRMSPSSSTMSSPMQTKSLSRSNSKTLVPPHPQLQHSATFSGTSSAPVSAAPEGKFKASGFIRALSYKLRSKQSDEQLKPVKINNQVVGTAPVAPPVAAPIAPAVSIQPPRLELSFLGDLGGPATGITPAAGPASGHPLNSSNLPPASAPASLLHLNGAPNDGADTVEGWRRAAQDSLPVSTVPIDRSGPKGFTGARRGSGALFGSGNVALREQRRKSRISVSSPRSSPSSQSYLQANASKADGKRPGASASAHSAGRKPHRLANGRTLSDSSYTTDDSASLDDSAALPPIQNETPAPSAAATTSPKKAGEREYRFSTATLLKDGKLYYQLQWDAFSEGGFTSDFFKQPEQYLTGLSQKRMSKMPAPGGPGMNASLGGSTSSTTSRGQTPATGQVLGQGQDPGPSPAQKAAALKAARQSFMALAKDPKALAALKAGSTGGIGQATIIGTGSFPIGSAQPILQTVPINLNPSEQVPTPKSMAMYSSSARKPSPLSQQPAPPQMPLPSAPVDSDKLQRSTSGKSLPPSSAPGAARVSQEVPRAIEKLGKPSTPAGGAASLSLLPAPSPAAGRAPLTATPVPVPVPVQVAPPVIPAKKSRLFGARFKASSSNKKNNRMSTTVQAAGIQSGGKKKLQQGGVTSKDGLTKTQEALDEVFPFSSVEHMTGVESGWVMLEPVKDGAVGWIKIDRLEEEMARLTEKQQQRQMMMQREP</sequence>
<feature type="domain" description="Rho-GAP" evidence="2">
    <location>
        <begin position="96"/>
        <end position="279"/>
    </location>
</feature>
<feature type="compositionally biased region" description="Polar residues" evidence="1">
    <location>
        <begin position="826"/>
        <end position="839"/>
    </location>
</feature>
<feature type="compositionally biased region" description="Low complexity" evidence="1">
    <location>
        <begin position="1060"/>
        <end position="1080"/>
    </location>
</feature>
<name>A0A197K0F1_9FUNG</name>
<feature type="compositionally biased region" description="Low complexity" evidence="1">
    <location>
        <begin position="1012"/>
        <end position="1025"/>
    </location>
</feature>
<feature type="region of interest" description="Disordered" evidence="1">
    <location>
        <begin position="1"/>
        <end position="97"/>
    </location>
</feature>
<feature type="region of interest" description="Disordered" evidence="1">
    <location>
        <begin position="1412"/>
        <end position="1431"/>
    </location>
</feature>
<feature type="compositionally biased region" description="Low complexity" evidence="1">
    <location>
        <begin position="29"/>
        <end position="42"/>
    </location>
</feature>
<dbReference type="CDD" id="cd00159">
    <property type="entry name" value="RhoGAP"/>
    <property type="match status" value="1"/>
</dbReference>
<feature type="compositionally biased region" description="Low complexity" evidence="1">
    <location>
        <begin position="323"/>
        <end position="339"/>
    </location>
</feature>